<evidence type="ECO:0000256" key="1">
    <source>
        <dbReference type="ARBA" id="ARBA00022679"/>
    </source>
</evidence>
<evidence type="ECO:0000259" key="2">
    <source>
        <dbReference type="PROSITE" id="PS51186"/>
    </source>
</evidence>
<dbReference type="CDD" id="cd04301">
    <property type="entry name" value="NAT_SF"/>
    <property type="match status" value="1"/>
</dbReference>
<comment type="caution">
    <text evidence="3">The sequence shown here is derived from an EMBL/GenBank/DDBJ whole genome shotgun (WGS) entry which is preliminary data.</text>
</comment>
<protein>
    <submittedName>
        <fullName evidence="3">N-acetyltransferase</fullName>
    </submittedName>
</protein>
<dbReference type="Proteomes" id="UP000233343">
    <property type="component" value="Unassembled WGS sequence"/>
</dbReference>
<dbReference type="InterPro" id="IPR000182">
    <property type="entry name" value="GNAT_dom"/>
</dbReference>
<keyword evidence="1 3" id="KW-0808">Transferase</keyword>
<sequence>MNIREIEPKDNPVIEAIIKNSLESVGLNIEGTAYFDPHLGKLSEFYNQLSHSKYWVAEIDNKVVGGIGIAVFDEGKEICELQKLYLSPEAQGKGCAIKLMETAINFAEKHYQYCYLETRHDLKAASSLYKKFEFDLLQEPLNGSEHSAMDAWYLKKLK</sequence>
<evidence type="ECO:0000313" key="3">
    <source>
        <dbReference type="EMBL" id="PKG28813.1"/>
    </source>
</evidence>
<proteinExistence type="predicted"/>
<dbReference type="Gene3D" id="3.40.630.30">
    <property type="match status" value="1"/>
</dbReference>
<dbReference type="Pfam" id="PF00583">
    <property type="entry name" value="Acetyltransf_1"/>
    <property type="match status" value="1"/>
</dbReference>
<name>A0A2N0ZH40_9BACI</name>
<dbReference type="InterPro" id="IPR050769">
    <property type="entry name" value="NAT_camello-type"/>
</dbReference>
<keyword evidence="4" id="KW-1185">Reference proteome</keyword>
<dbReference type="GO" id="GO:0008080">
    <property type="term" value="F:N-acetyltransferase activity"/>
    <property type="evidence" value="ECO:0007669"/>
    <property type="project" value="InterPro"/>
</dbReference>
<dbReference type="RefSeq" id="WP_066193246.1">
    <property type="nucleotide sequence ID" value="NZ_JAFDQP010000003.1"/>
</dbReference>
<dbReference type="AlphaFoldDB" id="A0A2N0ZH40"/>
<evidence type="ECO:0000313" key="4">
    <source>
        <dbReference type="Proteomes" id="UP000233343"/>
    </source>
</evidence>
<feature type="domain" description="N-acetyltransferase" evidence="2">
    <location>
        <begin position="1"/>
        <end position="158"/>
    </location>
</feature>
<dbReference type="PANTHER" id="PTHR13947:SF37">
    <property type="entry name" value="LD18367P"/>
    <property type="match status" value="1"/>
</dbReference>
<dbReference type="PROSITE" id="PS51186">
    <property type="entry name" value="GNAT"/>
    <property type="match status" value="1"/>
</dbReference>
<dbReference type="SUPFAM" id="SSF55729">
    <property type="entry name" value="Acyl-CoA N-acyltransferases (Nat)"/>
    <property type="match status" value="1"/>
</dbReference>
<dbReference type="EMBL" id="PISD01000023">
    <property type="protein sequence ID" value="PKG28813.1"/>
    <property type="molecule type" value="Genomic_DNA"/>
</dbReference>
<organism evidence="3 4">
    <name type="scientific">Cytobacillus horneckiae</name>
    <dbReference type="NCBI Taxonomy" id="549687"/>
    <lineage>
        <taxon>Bacteria</taxon>
        <taxon>Bacillati</taxon>
        <taxon>Bacillota</taxon>
        <taxon>Bacilli</taxon>
        <taxon>Bacillales</taxon>
        <taxon>Bacillaceae</taxon>
        <taxon>Cytobacillus</taxon>
    </lineage>
</organism>
<accession>A0A2N0ZH40</accession>
<dbReference type="PANTHER" id="PTHR13947">
    <property type="entry name" value="GNAT FAMILY N-ACETYLTRANSFERASE"/>
    <property type="match status" value="1"/>
</dbReference>
<dbReference type="InterPro" id="IPR016181">
    <property type="entry name" value="Acyl_CoA_acyltransferase"/>
</dbReference>
<reference evidence="3 4" key="1">
    <citation type="journal article" date="2010" name="Int. J. Syst. Evol. Microbiol.">
        <title>Bacillus horneckiae sp. nov., isolated from a spacecraft-assembly clean room.</title>
        <authorList>
            <person name="Vaishampayan P."/>
            <person name="Probst A."/>
            <person name="Krishnamurthi S."/>
            <person name="Ghosh S."/>
            <person name="Osman S."/>
            <person name="McDowall A."/>
            <person name="Ruckmani A."/>
            <person name="Mayilraj S."/>
            <person name="Venkateswaran K."/>
        </authorList>
    </citation>
    <scope>NUCLEOTIDE SEQUENCE [LARGE SCALE GENOMIC DNA]</scope>
    <source>
        <strain evidence="4">1PO1SC</strain>
    </source>
</reference>
<gene>
    <name evidence="3" type="ORF">CWS20_11615</name>
</gene>